<evidence type="ECO:0000256" key="5">
    <source>
        <dbReference type="PIRSR" id="PIRSR615500-1"/>
    </source>
</evidence>
<comment type="similarity">
    <text evidence="1 6">Belongs to the peptidase S8 family.</text>
</comment>
<feature type="domain" description="Peptidase S8/S53" evidence="8">
    <location>
        <begin position="163"/>
        <end position="434"/>
    </location>
</feature>
<dbReference type="Pfam" id="PF13620">
    <property type="entry name" value="CarboxypepD_reg"/>
    <property type="match status" value="4"/>
</dbReference>
<feature type="chain" id="PRO_5038787798" description="Peptidase S8/S53 domain-containing protein" evidence="7">
    <location>
        <begin position="22"/>
        <end position="1269"/>
    </location>
</feature>
<dbReference type="SUPFAM" id="SSF49464">
    <property type="entry name" value="Carboxypeptidase regulatory domain-like"/>
    <property type="match status" value="3"/>
</dbReference>
<dbReference type="InterPro" id="IPR050131">
    <property type="entry name" value="Peptidase_S8_subtilisin-like"/>
</dbReference>
<proteinExistence type="inferred from homology"/>
<dbReference type="InterPro" id="IPR036852">
    <property type="entry name" value="Peptidase_S8/S53_dom_sf"/>
</dbReference>
<evidence type="ECO:0000256" key="6">
    <source>
        <dbReference type="PROSITE-ProRule" id="PRU01240"/>
    </source>
</evidence>
<dbReference type="PROSITE" id="PS51892">
    <property type="entry name" value="SUBTILASE"/>
    <property type="match status" value="1"/>
</dbReference>
<dbReference type="Pfam" id="PF00082">
    <property type="entry name" value="Peptidase_S8"/>
    <property type="match status" value="1"/>
</dbReference>
<evidence type="ECO:0000256" key="3">
    <source>
        <dbReference type="ARBA" id="ARBA00022801"/>
    </source>
</evidence>
<feature type="active site" description="Charge relay system" evidence="5 6">
    <location>
        <position position="220"/>
    </location>
</feature>
<keyword evidence="2 6" id="KW-0645">Protease</keyword>
<protein>
    <recommendedName>
        <fullName evidence="8">Peptidase S8/S53 domain-containing protein</fullName>
    </recommendedName>
</protein>
<keyword evidence="10" id="KW-1185">Reference proteome</keyword>
<dbReference type="SUPFAM" id="SSF52743">
    <property type="entry name" value="Subtilisin-like"/>
    <property type="match status" value="1"/>
</dbReference>
<sequence length="1269" mass="131755">MIAVRSVVVLLLILTGVAVPAAATQAKAVAEGKRADVLVELREHADLSGARQRTTHGARVAYGQKSLTETAARTQRGVVDALQRRGAKFRSLWIVNAVAVTGADAALVAELAARPEVKSVRAVRTFAVPKPTRSEAVAAAASVEWNVASIGADRVWSDYGTRGEGIVVASIDTGVQFDHPALVEHYRGNLGGGVFQHRYNWFDPYGQCGLDVGPCDSNGHGTHTMGTMVGDDGDANHIGVAPGARWMAARGCDGGGGCSTLGLLLAGQWLMTPLDEAYGNPRPDLAPHVINNSWGSSVSDPFFADMVHNWIAVGIMPVFSAGNDGPYCGSVGSPADYAESYTVGAYGSTGAIASFSSRGATGATVTKPDVAAPGVSIRSSINGSRYDVYDGTSMAGPHVAGAVALLWSAAPSLIGNIAATRQLLDDSAVDVADTTCGGNADDNAVWGEGRMDVYAAVGRAPRGATGTLTGVVRSGGTAAAGVRVHVAGSNRIDRVANTDATGRYTMALPSGSYRIDVSGFGYLPATPPDLTIAAGQTTTVDVTLAGLARHTLSGVVRDTGGVPAPGISMRLLGTPLAAVATGADGRYVISGVPAGSYTLTFGAGRCLAAGTRLVTVDGDETVDLNPSARLDAAGYQCQRSTAAYVAGSTVLALTGDDESQQVTLPFAMPFYGGRFSTAWVATNGFLTFDRGLDNSINREVPNASPPNSAVFALWDDLVVDASASVRTATLGTAPSRRFVVEWRNVTFYDDGSQRATFSVELHEQGGITVHYGDLTGPLARGAAASVGIENEQGSIGLEYSLDTETLTAGTAVEFHTSGTIRGTVTKPDGSAAAGARVQAVRGDALPVTTTVAADGTYWLPLPLGTYTVDISLATFGTNRGTVVLDTDGETVVHDVRLTANERTVSGVVRDDLGNPIEGARVRLVVRSLPSEVVLARTGADGRFRFEKIPETDLNSLLYANVTGCMKDGRTLLEPIIGGDVTADVIVYSPTGVYEGADGFGYQCRVATAQPVTAATPLAVTATWDTPPTAVALPFAFPFYGSTYTTAYVSGYGYVTFEPQTYQSTSNDCLGNGSAGLFPYWETLTLDASSQVVTGVTGTAPNRRFTISWRNVLLPDGTGRATFDAILGEDGRATFEYPVLPDNATARGGGVTVGIAAPGYGGSSLEYLCRQDRLRPGGALDFLAPGYLTGTVTDQGTGTPVAGATVQLIRNEHLDGSATTDTAGRFTARAPLGSYTVDVTHDGHFPWSRSAVPLTRSDVSVRQDVALIAR</sequence>
<evidence type="ECO:0000313" key="10">
    <source>
        <dbReference type="Proteomes" id="UP000623608"/>
    </source>
</evidence>
<accession>A0A919NQE8</accession>
<dbReference type="GO" id="GO:0006508">
    <property type="term" value="P:proteolysis"/>
    <property type="evidence" value="ECO:0007669"/>
    <property type="project" value="UniProtKB-KW"/>
</dbReference>
<comment type="caution">
    <text evidence="9">The sequence shown here is derived from an EMBL/GenBank/DDBJ whole genome shotgun (WGS) entry which is preliminary data.</text>
</comment>
<feature type="signal peptide" evidence="7">
    <location>
        <begin position="1"/>
        <end position="21"/>
    </location>
</feature>
<dbReference type="PANTHER" id="PTHR43806:SF11">
    <property type="entry name" value="CEREVISIN-RELATED"/>
    <property type="match status" value="1"/>
</dbReference>
<evidence type="ECO:0000256" key="4">
    <source>
        <dbReference type="ARBA" id="ARBA00022825"/>
    </source>
</evidence>
<dbReference type="InterPro" id="IPR013784">
    <property type="entry name" value="Carb-bd-like_fold"/>
</dbReference>
<dbReference type="GO" id="GO:0030246">
    <property type="term" value="F:carbohydrate binding"/>
    <property type="evidence" value="ECO:0007669"/>
    <property type="project" value="InterPro"/>
</dbReference>
<evidence type="ECO:0000256" key="7">
    <source>
        <dbReference type="SAM" id="SignalP"/>
    </source>
</evidence>
<name>A0A919NQE8_9ACTN</name>
<gene>
    <name evidence="9" type="ORF">Ate02nite_59210</name>
</gene>
<keyword evidence="3 6" id="KW-0378">Hydrolase</keyword>
<keyword evidence="7" id="KW-0732">Signal</keyword>
<evidence type="ECO:0000256" key="2">
    <source>
        <dbReference type="ARBA" id="ARBA00022670"/>
    </source>
</evidence>
<evidence type="ECO:0000313" key="9">
    <source>
        <dbReference type="EMBL" id="GIF23191.1"/>
    </source>
</evidence>
<dbReference type="AlphaFoldDB" id="A0A919NQE8"/>
<evidence type="ECO:0000256" key="1">
    <source>
        <dbReference type="ARBA" id="ARBA00011073"/>
    </source>
</evidence>
<dbReference type="Gene3D" id="3.40.50.200">
    <property type="entry name" value="Peptidase S8/S53 domain"/>
    <property type="match status" value="1"/>
</dbReference>
<dbReference type="InterPro" id="IPR015500">
    <property type="entry name" value="Peptidase_S8_subtilisin-rel"/>
</dbReference>
<keyword evidence="4 6" id="KW-0720">Serine protease</keyword>
<dbReference type="InterPro" id="IPR023828">
    <property type="entry name" value="Peptidase_S8_Ser-AS"/>
</dbReference>
<feature type="active site" description="Charge relay system" evidence="5 6">
    <location>
        <position position="172"/>
    </location>
</feature>
<reference evidence="9" key="1">
    <citation type="submission" date="2021-01" db="EMBL/GenBank/DDBJ databases">
        <title>Whole genome shotgun sequence of Actinoplanes tereljensis NBRC 105297.</title>
        <authorList>
            <person name="Komaki H."/>
            <person name="Tamura T."/>
        </authorList>
    </citation>
    <scope>NUCLEOTIDE SEQUENCE</scope>
    <source>
        <strain evidence="9">NBRC 105297</strain>
    </source>
</reference>
<dbReference type="Proteomes" id="UP000623608">
    <property type="component" value="Unassembled WGS sequence"/>
</dbReference>
<evidence type="ECO:0000259" key="8">
    <source>
        <dbReference type="Pfam" id="PF00082"/>
    </source>
</evidence>
<dbReference type="InterPro" id="IPR008969">
    <property type="entry name" value="CarboxyPept-like_regulatory"/>
</dbReference>
<organism evidence="9 10">
    <name type="scientific">Paractinoplanes tereljensis</name>
    <dbReference type="NCBI Taxonomy" id="571912"/>
    <lineage>
        <taxon>Bacteria</taxon>
        <taxon>Bacillati</taxon>
        <taxon>Actinomycetota</taxon>
        <taxon>Actinomycetes</taxon>
        <taxon>Micromonosporales</taxon>
        <taxon>Micromonosporaceae</taxon>
        <taxon>Paractinoplanes</taxon>
    </lineage>
</organism>
<dbReference type="PANTHER" id="PTHR43806">
    <property type="entry name" value="PEPTIDASE S8"/>
    <property type="match status" value="1"/>
</dbReference>
<dbReference type="Gene3D" id="2.60.40.1120">
    <property type="entry name" value="Carboxypeptidase-like, regulatory domain"/>
    <property type="match status" value="4"/>
</dbReference>
<dbReference type="InterPro" id="IPR000209">
    <property type="entry name" value="Peptidase_S8/S53_dom"/>
</dbReference>
<dbReference type="SUPFAM" id="SSF49452">
    <property type="entry name" value="Starch-binding domain-like"/>
    <property type="match status" value="2"/>
</dbReference>
<feature type="active site" description="Charge relay system" evidence="5 6">
    <location>
        <position position="393"/>
    </location>
</feature>
<dbReference type="EMBL" id="BOMY01000038">
    <property type="protein sequence ID" value="GIF23191.1"/>
    <property type="molecule type" value="Genomic_DNA"/>
</dbReference>
<dbReference type="PROSITE" id="PS00138">
    <property type="entry name" value="SUBTILASE_SER"/>
    <property type="match status" value="1"/>
</dbReference>
<dbReference type="PRINTS" id="PR00723">
    <property type="entry name" value="SUBTILISIN"/>
</dbReference>
<dbReference type="GO" id="GO:0004252">
    <property type="term" value="F:serine-type endopeptidase activity"/>
    <property type="evidence" value="ECO:0007669"/>
    <property type="project" value="UniProtKB-UniRule"/>
</dbReference>